<evidence type="ECO:0000256" key="1">
    <source>
        <dbReference type="SAM" id="MobiDB-lite"/>
    </source>
</evidence>
<feature type="compositionally biased region" description="Basic and acidic residues" evidence="1">
    <location>
        <begin position="119"/>
        <end position="137"/>
    </location>
</feature>
<gene>
    <name evidence="2" type="ORF">Cfor_01187</name>
</gene>
<comment type="caution">
    <text evidence="2">The sequence shown here is derived from an EMBL/GenBank/DDBJ whole genome shotgun (WGS) entry which is preliminary data.</text>
</comment>
<feature type="region of interest" description="Disordered" evidence="1">
    <location>
        <begin position="113"/>
        <end position="137"/>
    </location>
</feature>
<dbReference type="Proteomes" id="UP000502823">
    <property type="component" value="Unassembled WGS sequence"/>
</dbReference>
<dbReference type="AlphaFoldDB" id="A0A6L2PIY1"/>
<accession>A0A6L2PIY1</accession>
<evidence type="ECO:0000313" key="3">
    <source>
        <dbReference type="Proteomes" id="UP000502823"/>
    </source>
</evidence>
<organism evidence="2 3">
    <name type="scientific">Coptotermes formosanus</name>
    <name type="common">Formosan subterranean termite</name>
    <dbReference type="NCBI Taxonomy" id="36987"/>
    <lineage>
        <taxon>Eukaryota</taxon>
        <taxon>Metazoa</taxon>
        <taxon>Ecdysozoa</taxon>
        <taxon>Arthropoda</taxon>
        <taxon>Hexapoda</taxon>
        <taxon>Insecta</taxon>
        <taxon>Pterygota</taxon>
        <taxon>Neoptera</taxon>
        <taxon>Polyneoptera</taxon>
        <taxon>Dictyoptera</taxon>
        <taxon>Blattodea</taxon>
        <taxon>Blattoidea</taxon>
        <taxon>Termitoidae</taxon>
        <taxon>Rhinotermitidae</taxon>
        <taxon>Coptotermes</taxon>
    </lineage>
</organism>
<sequence>MKTRVSQTRPGTLEDMNSGRDCRYFTGRPRENNIEHTSVDKGGRKNSKPDDAGIIAPAFFMMLREDLIEEGLARNGDCTVVAHASYPDRQPLLHPQIIGSYRFMSLGGRVSRTNLELPGNERKESPGPPKKSEKLMK</sequence>
<dbReference type="EMBL" id="BLKM01000370">
    <property type="protein sequence ID" value="GFG32541.1"/>
    <property type="molecule type" value="Genomic_DNA"/>
</dbReference>
<reference evidence="3" key="1">
    <citation type="submission" date="2020-01" db="EMBL/GenBank/DDBJ databases">
        <title>Draft genome sequence of the Termite Coptotermes fromosanus.</title>
        <authorList>
            <person name="Itakura S."/>
            <person name="Yosikawa Y."/>
            <person name="Umezawa K."/>
        </authorList>
    </citation>
    <scope>NUCLEOTIDE SEQUENCE [LARGE SCALE GENOMIC DNA]</scope>
</reference>
<dbReference type="InParanoid" id="A0A6L2PIY1"/>
<evidence type="ECO:0000313" key="2">
    <source>
        <dbReference type="EMBL" id="GFG32541.1"/>
    </source>
</evidence>
<proteinExistence type="predicted"/>
<protein>
    <submittedName>
        <fullName evidence="2">Uncharacterized protein</fullName>
    </submittedName>
</protein>
<name>A0A6L2PIY1_COPFO</name>
<feature type="region of interest" description="Disordered" evidence="1">
    <location>
        <begin position="26"/>
        <end position="51"/>
    </location>
</feature>
<keyword evidence="3" id="KW-1185">Reference proteome</keyword>